<dbReference type="EMBL" id="CP031264">
    <property type="protein sequence ID" value="AXI79121.1"/>
    <property type="molecule type" value="Genomic_DNA"/>
</dbReference>
<feature type="chain" id="PRO_5016724881" evidence="1">
    <location>
        <begin position="28"/>
        <end position="509"/>
    </location>
</feature>
<dbReference type="Gene3D" id="3.40.190.10">
    <property type="entry name" value="Periplasmic binding protein-like II"/>
    <property type="match status" value="1"/>
</dbReference>
<dbReference type="SUPFAM" id="SSF53850">
    <property type="entry name" value="Periplasmic binding protein-like II"/>
    <property type="match status" value="1"/>
</dbReference>
<dbReference type="PANTHER" id="PTHR30290">
    <property type="entry name" value="PERIPLASMIC BINDING COMPONENT OF ABC TRANSPORTER"/>
    <property type="match status" value="1"/>
</dbReference>
<gene>
    <name evidence="3" type="ORF">C7M71_018560</name>
</gene>
<evidence type="ECO:0000259" key="2">
    <source>
        <dbReference type="Pfam" id="PF00496"/>
    </source>
</evidence>
<evidence type="ECO:0000313" key="3">
    <source>
        <dbReference type="EMBL" id="AXI79121.1"/>
    </source>
</evidence>
<organism evidence="3 4">
    <name type="scientific">Peterkaempfera bronchialis</name>
    <dbReference type="NCBI Taxonomy" id="2126346"/>
    <lineage>
        <taxon>Bacteria</taxon>
        <taxon>Bacillati</taxon>
        <taxon>Actinomycetota</taxon>
        <taxon>Actinomycetes</taxon>
        <taxon>Kitasatosporales</taxon>
        <taxon>Streptomycetaceae</taxon>
        <taxon>Peterkaempfera</taxon>
    </lineage>
</organism>
<dbReference type="OrthoDB" id="5243526at2"/>
<dbReference type="Gene3D" id="3.10.105.10">
    <property type="entry name" value="Dipeptide-binding Protein, Domain 3"/>
    <property type="match status" value="1"/>
</dbReference>
<dbReference type="PROSITE" id="PS51257">
    <property type="entry name" value="PROKAR_LIPOPROTEIN"/>
    <property type="match status" value="1"/>
</dbReference>
<dbReference type="PANTHER" id="PTHR30290:SF65">
    <property type="entry name" value="MONOACYL PHOSPHATIDYLINOSITOL TETRAMANNOSIDE-BINDING PROTEIN LPQW-RELATED"/>
    <property type="match status" value="1"/>
</dbReference>
<protein>
    <submittedName>
        <fullName evidence="3">ABC transporter substrate-binding protein</fullName>
    </submittedName>
</protein>
<dbReference type="InterPro" id="IPR039424">
    <property type="entry name" value="SBP_5"/>
</dbReference>
<name>A0A345SZG6_9ACTN</name>
<dbReference type="GO" id="GO:0043190">
    <property type="term" value="C:ATP-binding cassette (ABC) transporter complex"/>
    <property type="evidence" value="ECO:0007669"/>
    <property type="project" value="InterPro"/>
</dbReference>
<dbReference type="GO" id="GO:0015833">
    <property type="term" value="P:peptide transport"/>
    <property type="evidence" value="ECO:0007669"/>
    <property type="project" value="TreeGrafter"/>
</dbReference>
<evidence type="ECO:0000313" key="4">
    <source>
        <dbReference type="Proteomes" id="UP000249340"/>
    </source>
</evidence>
<dbReference type="InterPro" id="IPR000914">
    <property type="entry name" value="SBP_5_dom"/>
</dbReference>
<feature type="signal peptide" evidence="1">
    <location>
        <begin position="1"/>
        <end position="27"/>
    </location>
</feature>
<dbReference type="GO" id="GO:1904680">
    <property type="term" value="F:peptide transmembrane transporter activity"/>
    <property type="evidence" value="ECO:0007669"/>
    <property type="project" value="TreeGrafter"/>
</dbReference>
<dbReference type="GO" id="GO:0042597">
    <property type="term" value="C:periplasmic space"/>
    <property type="evidence" value="ECO:0007669"/>
    <property type="project" value="UniProtKB-ARBA"/>
</dbReference>
<dbReference type="KEGG" id="stri:C7M71_018560"/>
<keyword evidence="4" id="KW-1185">Reference proteome</keyword>
<dbReference type="AlphaFoldDB" id="A0A345SZG6"/>
<dbReference type="PIRSF" id="PIRSF002741">
    <property type="entry name" value="MppA"/>
    <property type="match status" value="1"/>
</dbReference>
<dbReference type="Proteomes" id="UP000249340">
    <property type="component" value="Chromosome"/>
</dbReference>
<accession>A0A345SZG6</accession>
<keyword evidence="1" id="KW-0732">Signal</keyword>
<sequence>MRPRNPAVPRRLAASLLLLPLLTGCFAAGSGSADPAAGDGGSGSGARLRVAMAFPPAERMSPYGDDGVLLSRLAVTEGLTSLDTDGAAAPALAASWKRDGDRDWTFTLRQAAFQDGTEVTAENAAAALRRATEADPAPRALSGVDLQVEAAGPRTLRITTAAPDPILPQRLANPSLAVLSPKAYGADGRVDPAGHATGPFTLTRLDGTRSATLQRFDRYWGSGAEAAGIDVQFVADGTARANALRSGAVDVAEAVPVAQVPLLADGTAREVPTVRTSGLYLNTRKGAFKDPALRAAARAAIRPAELARGVYEGHADPGQGLFGPAVAWAEGKRVQPTGRARPAEADTVHGRSIVLATYSNRPELPETAAVLQQQLRKAGFTVRLEVREYSRIESDALAGAFDAFILPRAALLDTGDPVSFLASDFTCGSSFNLAQLCDKTVDAAVASAAAIGSTGARQDAVMRAEAAVLATDAMVPLVHQRVVQGVAAGVRGVLLDPYERTLVGTGTHR</sequence>
<dbReference type="InterPro" id="IPR030678">
    <property type="entry name" value="Peptide/Ni-bd"/>
</dbReference>
<proteinExistence type="predicted"/>
<reference evidence="4" key="1">
    <citation type="submission" date="2018-07" db="EMBL/GenBank/DDBJ databases">
        <title>Streptacidiphilus bronchialis DSM 106435 chromosome.</title>
        <authorList>
            <person name="Batra D."/>
            <person name="Gulvik C.A."/>
        </authorList>
    </citation>
    <scope>NUCLEOTIDE SEQUENCE [LARGE SCALE GENOMIC DNA]</scope>
    <source>
        <strain evidence="4">DSM 106435</strain>
    </source>
</reference>
<evidence type="ECO:0000256" key="1">
    <source>
        <dbReference type="SAM" id="SignalP"/>
    </source>
</evidence>
<dbReference type="Pfam" id="PF00496">
    <property type="entry name" value="SBP_bac_5"/>
    <property type="match status" value="1"/>
</dbReference>
<feature type="domain" description="Solute-binding protein family 5" evidence="2">
    <location>
        <begin position="89"/>
        <end position="430"/>
    </location>
</feature>
<dbReference type="RefSeq" id="WP_111495062.1">
    <property type="nucleotide sequence ID" value="NZ_CP031264.1"/>
</dbReference>